<reference evidence="2 3" key="1">
    <citation type="submission" date="2018-08" db="EMBL/GenBank/DDBJ databases">
        <title>Draft genome of the lignicolous fungus Coniochaeta pulveracea.</title>
        <authorList>
            <person name="Borstlap C.J."/>
            <person name="De Witt R.N."/>
            <person name="Botha A."/>
            <person name="Volschenk H."/>
        </authorList>
    </citation>
    <scope>NUCLEOTIDE SEQUENCE [LARGE SCALE GENOMIC DNA]</scope>
    <source>
        <strain evidence="2 3">CAB683</strain>
    </source>
</reference>
<evidence type="ECO:0000313" key="3">
    <source>
        <dbReference type="Proteomes" id="UP000275385"/>
    </source>
</evidence>
<keyword evidence="1" id="KW-0732">Signal</keyword>
<dbReference type="Gene3D" id="3.20.20.80">
    <property type="entry name" value="Glycosidases"/>
    <property type="match status" value="1"/>
</dbReference>
<dbReference type="AlphaFoldDB" id="A0A420YNJ9"/>
<feature type="signal peptide" evidence="1">
    <location>
        <begin position="1"/>
        <end position="28"/>
    </location>
</feature>
<dbReference type="OrthoDB" id="1046782at2759"/>
<dbReference type="CDD" id="cd11577">
    <property type="entry name" value="GH71"/>
    <property type="match status" value="1"/>
</dbReference>
<dbReference type="GO" id="GO:0051118">
    <property type="term" value="F:glucan endo-1,3-alpha-glucosidase activity"/>
    <property type="evidence" value="ECO:0007669"/>
    <property type="project" value="InterPro"/>
</dbReference>
<comment type="caution">
    <text evidence="2">The sequence shown here is derived from an EMBL/GenBank/DDBJ whole genome shotgun (WGS) entry which is preliminary data.</text>
</comment>
<gene>
    <name evidence="2" type="ORF">DL546_008159</name>
</gene>
<protein>
    <recommendedName>
        <fullName evidence="4">Mutanase</fullName>
    </recommendedName>
</protein>
<proteinExistence type="predicted"/>
<keyword evidence="3" id="KW-1185">Reference proteome</keyword>
<sequence>MAPSLRSFSLRQALSVLFLIWSSLLVAAAPAVFSPENGTMASEPRRIEKRQTTATSKLVFAHFLVGIVSNRKSAADYDADMKRAKAVGIDAFALNIGTDSYTDQQLGYAYTSAANNGMKVFISFDFSYWNVQDPAAVGKKIKQYASQSAQLKIGSKVFASSFLGSNLNVPAMRTAAGVDVFWAPNAAAYGTSAANLDGALNWGAWPNNGANRAPTASANYSVESGDATYKAWLGTKPYIAPVSPWFFTHFGKEVSWSKNWVFPSDLLWLKRWKSILNSKPQFVEILSWNDYGESHYVGPLSSKHTDDGSSKWAKNMPHNGWLDMAQPFIAAYKAGATVPEYFISAERLVYWHRPTPKNVNCDGTDNAGTKPDGWNQLADSVFVVTFLTAPSTLTVTSGSNTRTFSAPAGITAFQVPMGLGVQSFLLKRGSRTIFSGQSPLKVTNVCPCGIYNYNAYVGTLNAGAADALDSDGLAQFNVGLKSGTCTS</sequence>
<dbReference type="STRING" id="177199.A0A420YNJ9"/>
<organism evidence="2 3">
    <name type="scientific">Coniochaeta pulveracea</name>
    <dbReference type="NCBI Taxonomy" id="177199"/>
    <lineage>
        <taxon>Eukaryota</taxon>
        <taxon>Fungi</taxon>
        <taxon>Dikarya</taxon>
        <taxon>Ascomycota</taxon>
        <taxon>Pezizomycotina</taxon>
        <taxon>Sordariomycetes</taxon>
        <taxon>Sordariomycetidae</taxon>
        <taxon>Coniochaetales</taxon>
        <taxon>Coniochaetaceae</taxon>
        <taxon>Coniochaeta</taxon>
    </lineage>
</organism>
<evidence type="ECO:0000256" key="1">
    <source>
        <dbReference type="SAM" id="SignalP"/>
    </source>
</evidence>
<feature type="chain" id="PRO_5018995912" description="Mutanase" evidence="1">
    <location>
        <begin position="29"/>
        <end position="487"/>
    </location>
</feature>
<name>A0A420YNJ9_9PEZI</name>
<evidence type="ECO:0008006" key="4">
    <source>
        <dbReference type="Google" id="ProtNLM"/>
    </source>
</evidence>
<dbReference type="InterPro" id="IPR005197">
    <property type="entry name" value="Glyco_hydro_71"/>
</dbReference>
<accession>A0A420YNJ9</accession>
<dbReference type="Pfam" id="PF03659">
    <property type="entry name" value="Glyco_hydro_71"/>
    <property type="match status" value="1"/>
</dbReference>
<dbReference type="EMBL" id="QVQW01000001">
    <property type="protein sequence ID" value="RKU49483.1"/>
    <property type="molecule type" value="Genomic_DNA"/>
</dbReference>
<dbReference type="Proteomes" id="UP000275385">
    <property type="component" value="Unassembled WGS sequence"/>
</dbReference>
<evidence type="ECO:0000313" key="2">
    <source>
        <dbReference type="EMBL" id="RKU49483.1"/>
    </source>
</evidence>